<dbReference type="GO" id="GO:0008270">
    <property type="term" value="F:zinc ion binding"/>
    <property type="evidence" value="ECO:0007669"/>
    <property type="project" value="UniProtKB-KW"/>
</dbReference>
<evidence type="ECO:0000256" key="11">
    <source>
        <dbReference type="SAM" id="MobiDB-lite"/>
    </source>
</evidence>
<dbReference type="InterPro" id="IPR051590">
    <property type="entry name" value="Replication_Regulatory_Kinase"/>
</dbReference>
<dbReference type="Gene3D" id="2.10.50.40">
    <property type="match status" value="1"/>
</dbReference>
<evidence type="ECO:0000313" key="13">
    <source>
        <dbReference type="Proteomes" id="UP000515152"/>
    </source>
</evidence>
<dbReference type="GO" id="GO:1901987">
    <property type="term" value="P:regulation of cell cycle phase transition"/>
    <property type="evidence" value="ECO:0007669"/>
    <property type="project" value="TreeGrafter"/>
</dbReference>
<dbReference type="InterPro" id="IPR038545">
    <property type="entry name" value="Znf_DBF_sf"/>
</dbReference>
<feature type="region of interest" description="Disordered" evidence="11">
    <location>
        <begin position="394"/>
        <end position="450"/>
    </location>
</feature>
<feature type="compositionally biased region" description="Basic and acidic residues" evidence="11">
    <location>
        <begin position="57"/>
        <end position="76"/>
    </location>
</feature>
<dbReference type="PANTHER" id="PTHR15375:SF22">
    <property type="entry name" value="PROTEIN DBF4 HOMOLOG A"/>
    <property type="match status" value="1"/>
</dbReference>
<evidence type="ECO:0000256" key="8">
    <source>
        <dbReference type="ARBA" id="ARBA00023306"/>
    </source>
</evidence>
<evidence type="ECO:0000256" key="4">
    <source>
        <dbReference type="ARBA" id="ARBA00022737"/>
    </source>
</evidence>
<evidence type="ECO:0000256" key="5">
    <source>
        <dbReference type="ARBA" id="ARBA00022771"/>
    </source>
</evidence>
<dbReference type="InterPro" id="IPR006572">
    <property type="entry name" value="Znf_DBF"/>
</dbReference>
<keyword evidence="3" id="KW-0479">Metal-binding</keyword>
<dbReference type="PANTHER" id="PTHR15375">
    <property type="entry name" value="ACTIVATOR OF S-PHASE KINASE-RELATED"/>
    <property type="match status" value="1"/>
</dbReference>
<dbReference type="SMART" id="SM00586">
    <property type="entry name" value="ZnF_DBF"/>
    <property type="match status" value="1"/>
</dbReference>
<keyword evidence="4" id="KW-0677">Repeat</keyword>
<keyword evidence="2" id="KW-0597">Phosphoprotein</keyword>
<dbReference type="Proteomes" id="UP000515152">
    <property type="component" value="Chromosome 11"/>
</dbReference>
<dbReference type="Pfam" id="PF07535">
    <property type="entry name" value="zf-DBF"/>
    <property type="match status" value="1"/>
</dbReference>
<evidence type="ECO:0000256" key="2">
    <source>
        <dbReference type="ARBA" id="ARBA00022553"/>
    </source>
</evidence>
<dbReference type="RefSeq" id="XP_031432578.1">
    <property type="nucleotide sequence ID" value="XM_031576718.2"/>
</dbReference>
<dbReference type="PROSITE" id="PS51265">
    <property type="entry name" value="ZF_DBF4"/>
    <property type="match status" value="1"/>
</dbReference>
<dbReference type="AlphaFoldDB" id="A0A6P8FXH0"/>
<evidence type="ECO:0000256" key="7">
    <source>
        <dbReference type="ARBA" id="ARBA00023242"/>
    </source>
</evidence>
<feature type="compositionally biased region" description="Polar residues" evidence="11">
    <location>
        <begin position="552"/>
        <end position="568"/>
    </location>
</feature>
<keyword evidence="13" id="KW-1185">Reference proteome</keyword>
<evidence type="ECO:0000313" key="14">
    <source>
        <dbReference type="RefSeq" id="XP_031432578.1"/>
    </source>
</evidence>
<keyword evidence="8" id="KW-0131">Cell cycle</keyword>
<dbReference type="OrthoDB" id="21380at2759"/>
<gene>
    <name evidence="14" type="primary">dbf4</name>
</gene>
<feature type="region of interest" description="Disordered" evidence="11">
    <location>
        <begin position="225"/>
        <end position="262"/>
    </location>
</feature>
<feature type="region of interest" description="Disordered" evidence="11">
    <location>
        <begin position="48"/>
        <end position="80"/>
    </location>
</feature>
<feature type="domain" description="DBF4-type" evidence="12">
    <location>
        <begin position="323"/>
        <end position="371"/>
    </location>
</feature>
<feature type="region of interest" description="Disordered" evidence="11">
    <location>
        <begin position="523"/>
        <end position="580"/>
    </location>
</feature>
<dbReference type="FunFam" id="6.10.250.3410:FF:000001">
    <property type="entry name" value="Protein DBF4 homolog A"/>
    <property type="match status" value="1"/>
</dbReference>
<name>A0A6P8FXH0_CLUHA</name>
<organism evidence="13 14">
    <name type="scientific">Clupea harengus</name>
    <name type="common">Atlantic herring</name>
    <dbReference type="NCBI Taxonomy" id="7950"/>
    <lineage>
        <taxon>Eukaryota</taxon>
        <taxon>Metazoa</taxon>
        <taxon>Chordata</taxon>
        <taxon>Craniata</taxon>
        <taxon>Vertebrata</taxon>
        <taxon>Euteleostomi</taxon>
        <taxon>Actinopterygii</taxon>
        <taxon>Neopterygii</taxon>
        <taxon>Teleostei</taxon>
        <taxon>Clupei</taxon>
        <taxon>Clupeiformes</taxon>
        <taxon>Clupeoidei</taxon>
        <taxon>Clupeidae</taxon>
        <taxon>Clupea</taxon>
    </lineage>
</organism>
<dbReference type="GO" id="GO:0010571">
    <property type="term" value="P:positive regulation of nuclear cell cycle DNA replication"/>
    <property type="evidence" value="ECO:0007669"/>
    <property type="project" value="TreeGrafter"/>
</dbReference>
<feature type="compositionally biased region" description="Basic and acidic residues" evidence="11">
    <location>
        <begin position="299"/>
        <end position="323"/>
    </location>
</feature>
<evidence type="ECO:0000256" key="1">
    <source>
        <dbReference type="ARBA" id="ARBA00004123"/>
    </source>
</evidence>
<evidence type="ECO:0000256" key="3">
    <source>
        <dbReference type="ARBA" id="ARBA00022723"/>
    </source>
</evidence>
<accession>A0A6P8FXH0</accession>
<feature type="compositionally biased region" description="Basic and acidic residues" evidence="11">
    <location>
        <begin position="394"/>
        <end position="416"/>
    </location>
</feature>
<keyword evidence="5 10" id="KW-0863">Zinc-finger</keyword>
<feature type="compositionally biased region" description="Polar residues" evidence="11">
    <location>
        <begin position="148"/>
        <end position="168"/>
    </location>
</feature>
<dbReference type="GeneID" id="105891788"/>
<keyword evidence="6" id="KW-0862">Zinc</keyword>
<dbReference type="GO" id="GO:0031431">
    <property type="term" value="C:Dbf4-dependent protein kinase complex"/>
    <property type="evidence" value="ECO:0007669"/>
    <property type="project" value="TreeGrafter"/>
</dbReference>
<protein>
    <recommendedName>
        <fullName evidence="9">Protein DBF4 homolog A</fullName>
    </recommendedName>
</protein>
<reference evidence="14" key="1">
    <citation type="submission" date="2025-08" db="UniProtKB">
        <authorList>
            <consortium name="RefSeq"/>
        </authorList>
    </citation>
    <scope>IDENTIFICATION</scope>
</reference>
<feature type="compositionally biased region" description="Polar residues" evidence="11">
    <location>
        <begin position="527"/>
        <end position="539"/>
    </location>
</feature>
<evidence type="ECO:0000259" key="12">
    <source>
        <dbReference type="PROSITE" id="PS51265"/>
    </source>
</evidence>
<feature type="region of interest" description="Disordered" evidence="11">
    <location>
        <begin position="138"/>
        <end position="173"/>
    </location>
</feature>
<evidence type="ECO:0000256" key="6">
    <source>
        <dbReference type="ARBA" id="ARBA00022833"/>
    </source>
</evidence>
<keyword evidence="7" id="KW-0539">Nucleus</keyword>
<feature type="region of interest" description="Disordered" evidence="11">
    <location>
        <begin position="288"/>
        <end position="323"/>
    </location>
</feature>
<dbReference type="GO" id="GO:0043539">
    <property type="term" value="F:protein serine/threonine kinase activator activity"/>
    <property type="evidence" value="ECO:0007669"/>
    <property type="project" value="TreeGrafter"/>
</dbReference>
<evidence type="ECO:0000256" key="9">
    <source>
        <dbReference type="ARBA" id="ARBA00040397"/>
    </source>
</evidence>
<proteinExistence type="predicted"/>
<sequence>MYYSNGVRISCAFSKCASEYTIWIAIGILFSKWSFNFSNVNLFEMKPRSATRSSRSKSQDSKHDNNGQKKTQEKRQTTSCTKPLTGKVFYLDLPSNKRSETLENDIQTLGGTVEKFFSKDIRYLVSSKPEARYVQRLVRESPVPSPEATLSSPHPSSSKEGQRSSSLGPTVAVRVSRGKSLVEKVVKEQGRIKMNKMLSNALDWGVKILHLEDMRAYIEKKKPVISAQQKTNPPASKKNVKPTCYGRTSLQKHKASRISKPFVKVEDSSRRFRPHYLHMAQMPECNLTSTPPASPFQIQKRDSTPGPEKHAGKGKPRGREAKEKRKGGYCECCGVKYDKLTAHLKGEQHRAFVAGNQYQKLDALIAQLPWVFAQEPPTQRVKCSVATSPIRVPVVRDRTEEGGESKKEAHARREQRGPSLGASRLSLRKRGREPLSGTNRDASGEVCGLPESSRVKRGTFEWESCPTLWRALDDDSTLNSDKVTDTAAVEMTSGPQPVEGRKLRHTYQRRRLTLRSCLMNDQKHTDTLGSVPSEETVTLSGPGESKQDRAGQQDSIQGKCVDTTQQESKQVKPVESSQQDPIQEKLVEVMEHQPFRTLRPVVSRRQRQQLAQTKQRLVDHESVQAQNATDTPNPTPNALEDAAADFRTAEAFSPLRRRVRAERSWRRGWSLLRPPSPGSVTVEEEAGGSAQQVQDLWHLFQESDDLQEDFLGFAD</sequence>
<comment type="subcellular location">
    <subcellularLocation>
        <location evidence="1">Nucleus</location>
    </subcellularLocation>
</comment>
<dbReference type="GO" id="GO:0003676">
    <property type="term" value="F:nucleic acid binding"/>
    <property type="evidence" value="ECO:0007669"/>
    <property type="project" value="InterPro"/>
</dbReference>
<dbReference type="CTD" id="10926"/>
<dbReference type="Gene3D" id="6.10.250.3410">
    <property type="entry name" value="DBF zinc finger"/>
    <property type="match status" value="1"/>
</dbReference>
<evidence type="ECO:0000256" key="10">
    <source>
        <dbReference type="PROSITE-ProRule" id="PRU00600"/>
    </source>
</evidence>